<feature type="compositionally biased region" description="Low complexity" evidence="5">
    <location>
        <begin position="408"/>
        <end position="440"/>
    </location>
</feature>
<organism evidence="8 9">
    <name type="scientific">Elysia crispata</name>
    <name type="common">lettuce slug</name>
    <dbReference type="NCBI Taxonomy" id="231223"/>
    <lineage>
        <taxon>Eukaryota</taxon>
        <taxon>Metazoa</taxon>
        <taxon>Spiralia</taxon>
        <taxon>Lophotrochozoa</taxon>
        <taxon>Mollusca</taxon>
        <taxon>Gastropoda</taxon>
        <taxon>Heterobranchia</taxon>
        <taxon>Euthyneura</taxon>
        <taxon>Panpulmonata</taxon>
        <taxon>Sacoglossa</taxon>
        <taxon>Placobranchoidea</taxon>
        <taxon>Plakobranchidae</taxon>
        <taxon>Elysia</taxon>
    </lineage>
</organism>
<evidence type="ECO:0000259" key="6">
    <source>
        <dbReference type="PROSITE" id="PS50002"/>
    </source>
</evidence>
<feature type="compositionally biased region" description="Polar residues" evidence="5">
    <location>
        <begin position="899"/>
        <end position="909"/>
    </location>
</feature>
<feature type="compositionally biased region" description="Low complexity" evidence="5">
    <location>
        <begin position="134"/>
        <end position="145"/>
    </location>
</feature>
<feature type="region of interest" description="Disordered" evidence="5">
    <location>
        <begin position="799"/>
        <end position="1239"/>
    </location>
</feature>
<feature type="domain" description="SAM" evidence="7">
    <location>
        <begin position="469"/>
        <end position="532"/>
    </location>
</feature>
<dbReference type="PROSITE" id="PS50105">
    <property type="entry name" value="SAM_DOMAIN"/>
    <property type="match status" value="2"/>
</dbReference>
<dbReference type="CDD" id="cd09498">
    <property type="entry name" value="SAM_caskin1_2_repeat2"/>
    <property type="match status" value="1"/>
</dbReference>
<evidence type="ECO:0000313" key="8">
    <source>
        <dbReference type="EMBL" id="KAK3709215.1"/>
    </source>
</evidence>
<evidence type="ECO:0000256" key="3">
    <source>
        <dbReference type="ARBA" id="ARBA00023043"/>
    </source>
</evidence>
<dbReference type="SMART" id="SM00326">
    <property type="entry name" value="SH3"/>
    <property type="match status" value="1"/>
</dbReference>
<dbReference type="PANTHER" id="PTHR24174">
    <property type="entry name" value="ANKYRIN REPEAT AND STERILE ALPHA MOTIF DOMAIN-CONTAINING PROTEIN 1"/>
    <property type="match status" value="1"/>
</dbReference>
<feature type="compositionally biased region" description="Polar residues" evidence="5">
    <location>
        <begin position="1257"/>
        <end position="1269"/>
    </location>
</feature>
<dbReference type="Gene3D" id="2.30.30.40">
    <property type="entry name" value="SH3 Domains"/>
    <property type="match status" value="1"/>
</dbReference>
<feature type="compositionally biased region" description="Low complexity" evidence="5">
    <location>
        <begin position="1385"/>
        <end position="1399"/>
    </location>
</feature>
<name>A0AAE0XT33_9GAST</name>
<gene>
    <name evidence="8" type="ORF">RRG08_030892</name>
</gene>
<feature type="compositionally biased region" description="Basic and acidic residues" evidence="5">
    <location>
        <begin position="1140"/>
        <end position="1154"/>
    </location>
</feature>
<dbReference type="InterPro" id="IPR001660">
    <property type="entry name" value="SAM"/>
</dbReference>
<feature type="compositionally biased region" description="Polar residues" evidence="5">
    <location>
        <begin position="1097"/>
        <end position="1138"/>
    </location>
</feature>
<feature type="compositionally biased region" description="Low complexity" evidence="5">
    <location>
        <begin position="1302"/>
        <end position="1325"/>
    </location>
</feature>
<evidence type="ECO:0000259" key="7">
    <source>
        <dbReference type="PROSITE" id="PS50105"/>
    </source>
</evidence>
<feature type="compositionally biased region" description="Low complexity" evidence="5">
    <location>
        <begin position="663"/>
        <end position="676"/>
    </location>
</feature>
<feature type="region of interest" description="Disordered" evidence="5">
    <location>
        <begin position="299"/>
        <end position="360"/>
    </location>
</feature>
<dbReference type="Proteomes" id="UP001283361">
    <property type="component" value="Unassembled WGS sequence"/>
</dbReference>
<reference evidence="8" key="1">
    <citation type="journal article" date="2023" name="G3 (Bethesda)">
        <title>A reference genome for the long-term kleptoplast-retaining sea slug Elysia crispata morphotype clarki.</title>
        <authorList>
            <person name="Eastman K.E."/>
            <person name="Pendleton A.L."/>
            <person name="Shaikh M.A."/>
            <person name="Suttiyut T."/>
            <person name="Ogas R."/>
            <person name="Tomko P."/>
            <person name="Gavelis G."/>
            <person name="Widhalm J.R."/>
            <person name="Wisecaver J.H."/>
        </authorList>
    </citation>
    <scope>NUCLEOTIDE SEQUENCE</scope>
    <source>
        <strain evidence="8">ECLA1</strain>
    </source>
</reference>
<evidence type="ECO:0008006" key="10">
    <source>
        <dbReference type="Google" id="ProtNLM"/>
    </source>
</evidence>
<dbReference type="EMBL" id="JAWDGP010007673">
    <property type="protein sequence ID" value="KAK3709215.1"/>
    <property type="molecule type" value="Genomic_DNA"/>
</dbReference>
<dbReference type="FunFam" id="1.10.150.50:FF:000028">
    <property type="entry name" value="caskin-2 isoform X2"/>
    <property type="match status" value="1"/>
</dbReference>
<feature type="region of interest" description="Disordered" evidence="5">
    <location>
        <begin position="647"/>
        <end position="710"/>
    </location>
</feature>
<dbReference type="InterPro" id="IPR013761">
    <property type="entry name" value="SAM/pointed_sf"/>
</dbReference>
<dbReference type="InterPro" id="IPR035497">
    <property type="entry name" value="Caskin1/2_SAM_1"/>
</dbReference>
<feature type="compositionally biased region" description="Polar residues" evidence="5">
    <location>
        <begin position="338"/>
        <end position="350"/>
    </location>
</feature>
<evidence type="ECO:0000256" key="5">
    <source>
        <dbReference type="SAM" id="MobiDB-lite"/>
    </source>
</evidence>
<feature type="compositionally biased region" description="Low complexity" evidence="5">
    <location>
        <begin position="226"/>
        <end position="236"/>
    </location>
</feature>
<dbReference type="InterPro" id="IPR035498">
    <property type="entry name" value="Caskin1/2_SAM_2"/>
</dbReference>
<dbReference type="SUPFAM" id="SSF50044">
    <property type="entry name" value="SH3-domain"/>
    <property type="match status" value="1"/>
</dbReference>
<protein>
    <recommendedName>
        <fullName evidence="10">Caskin-1</fullName>
    </recommendedName>
</protein>
<dbReference type="InterPro" id="IPR033635">
    <property type="entry name" value="ANKS1/Caskin"/>
</dbReference>
<feature type="compositionally biased region" description="Gly residues" evidence="5">
    <location>
        <begin position="677"/>
        <end position="686"/>
    </location>
</feature>
<feature type="compositionally biased region" description="Low complexity" evidence="5">
    <location>
        <begin position="264"/>
        <end position="276"/>
    </location>
</feature>
<feature type="domain" description="SAM" evidence="7">
    <location>
        <begin position="538"/>
        <end position="602"/>
    </location>
</feature>
<evidence type="ECO:0000313" key="9">
    <source>
        <dbReference type="Proteomes" id="UP001283361"/>
    </source>
</evidence>
<feature type="compositionally biased region" description="Low complexity" evidence="5">
    <location>
        <begin position="1486"/>
        <end position="1497"/>
    </location>
</feature>
<feature type="region of interest" description="Disordered" evidence="5">
    <location>
        <begin position="159"/>
        <end position="281"/>
    </location>
</feature>
<keyword evidence="3" id="KW-0040">ANK repeat</keyword>
<feature type="compositionally biased region" description="Low complexity" evidence="5">
    <location>
        <begin position="1348"/>
        <end position="1364"/>
    </location>
</feature>
<accession>A0AAE0XT33</accession>
<dbReference type="SMART" id="SM00454">
    <property type="entry name" value="SAM"/>
    <property type="match status" value="2"/>
</dbReference>
<evidence type="ECO:0000256" key="2">
    <source>
        <dbReference type="ARBA" id="ARBA00022737"/>
    </source>
</evidence>
<dbReference type="PROSITE" id="PS50002">
    <property type="entry name" value="SH3"/>
    <property type="match status" value="1"/>
</dbReference>
<dbReference type="PANTHER" id="PTHR24174:SF16">
    <property type="entry name" value="CASKIN-2"/>
    <property type="match status" value="1"/>
</dbReference>
<feature type="compositionally biased region" description="Low complexity" evidence="5">
    <location>
        <begin position="839"/>
        <end position="854"/>
    </location>
</feature>
<keyword evidence="9" id="KW-1185">Reference proteome</keyword>
<evidence type="ECO:0000256" key="4">
    <source>
        <dbReference type="PROSITE-ProRule" id="PRU00192"/>
    </source>
</evidence>
<feature type="compositionally biased region" description="Polar residues" evidence="5">
    <location>
        <begin position="237"/>
        <end position="247"/>
    </location>
</feature>
<feature type="compositionally biased region" description="Polar residues" evidence="5">
    <location>
        <begin position="951"/>
        <end position="965"/>
    </location>
</feature>
<proteinExistence type="predicted"/>
<dbReference type="Gene3D" id="1.10.150.50">
    <property type="entry name" value="Transcription Factor, Ets-1"/>
    <property type="match status" value="2"/>
</dbReference>
<keyword evidence="1 4" id="KW-0728">SH3 domain</keyword>
<feature type="region of interest" description="Disordered" evidence="5">
    <location>
        <begin position="122"/>
        <end position="145"/>
    </location>
</feature>
<sequence>MSNLFFVHSTLLSDLPPTCYTARFTNAGSETELTAPDEREASCAVYARALRDYSNIYDPGSLAFKEGDIITVLEQRTDGIWRGYVVQEGRMAKTGMFPANHVALVDSKVVRQTAQCGQMFSQVPDLLPRGPPYSSSGNVSSTSAGHSLLTTSAAGLVTHTGSDRGSLGSSGTDDSSSYSSSHYSSQQQQQHPSGLSYPPPPSSLLPAAAGGGFMPPRSPLSRDPSGADSGFSSSQSLPQYTPSSPAGPTQYGKSPFAFGPPPGNTVTTNGPTTPNGILGGSGDNNGCISAYPGHPTAFQYGPGTDWLPHQHQHQHPLAGGEGGGNMRGGASPARDSPAHSNRNSAASSDSGRGYSTGGGHVLDSKLAHNYVNMHMSNNNVNNSGHPHHYHLQLQHQKLLGTSAGGLGQQQQQQQHRLSGQSYESGVSSRQSYHSSGSSSVGSLDLLEEQGGYSSSTTINVGQLVQAGVADTEVLHAWLHDLEFGEYYPLFLQAGYDMPTISRMTPEDLTAIGITKPAHRKRLKSEIARLNIHDGIPEFRPSDLMEWLHLLGLGAYLDTLCGQGYDSLDYVTDITWEDLEEIGIKKLGHQKKIMLAIDRLKRLKSSVKRVSAMDGRTASLELLEPPPPAPPISGRWSGGEGMGIPPHVYDVSGGMVGGARPKKSPSGDSISTTSSGNSGSGSSGAGSGTHPYHGGEMRVIPLPREDAGGGPGMAGGIPYRHNSTGSASGIQPDVVAIQVKRNLRGSVSEDKRGPTNTHAGGYFQQHQYSQHQQQQLMYHSFQGPVRRTSESDVFADAHPQIRSFEAEDRRRPSMPSEFESEKHEAELNTEGNKNFFLAPKSGKGSLGNGSNQSSLRVETGEHIYDTPQISPSQKSPRPVVMPKPSVSFAPNPALTGPLHVNTNSEVAQPQSKSSPSGGKGGKKVPPPPPIRTDSIRGDSASRDGVPPGSPSRCLSSGQAPASTINVSASIHPPHSTAPSTTTSVSAPPKVAAKPTPPPVMQKPQMLQSSVAAKIQKQQTSSAQQQLQQPSSIVHSNVTPGQPVHSSSNAKPGQQQSRPEPAVLIKPKVSTGPSSPFGQQTMKSPLPAKAPFGAGSASPALSQSQPTHTQAKNQNMMVTSSTGNSGPNAAHSQALSSCMKSLSEKIAGRAQQKEEKEKDDEDQFPDNVSTDSDDFPPPPPPIAMDIITPKIHNYGIPSSRKPGEFSLHHRHDFSHKPQPGFVGSPRMLGGPGVSPRVGAGGLGTTVSYAEVHHRPDAATSRTAPLQASSMPTAFRGQPTGHISGPQGLHTMQPSAQSMGLGLLTSAASPSRVPSASNSVSSTSSSPRLQTQPKDSAPELAHPMSTENRSDSTSSFESSSSSSSLDSNTLPFANENVGTIKQRAAAITTTAVDTTTTTTITTNSNLPSVAAVGQAFAGGRQDIESHRPMPSSFPPPSSSSSSSPSFPHHQRQPSGGGVRPPVPSKKPTLSPKPARLQADKSPVAANPSAVVTVTATATTTLSHTKPDQKQLWSEEDGSEKKLHSSNVLSDIDDMLQGLTDELDAALEEELGS</sequence>
<feature type="compositionally biased region" description="Polar residues" evidence="5">
    <location>
        <begin position="1031"/>
        <end position="1056"/>
    </location>
</feature>
<dbReference type="InterPro" id="IPR036028">
    <property type="entry name" value="SH3-like_dom_sf"/>
</dbReference>
<comment type="caution">
    <text evidence="8">The sequence shown here is derived from an EMBL/GenBank/DDBJ whole genome shotgun (WGS) entry which is preliminary data.</text>
</comment>
<dbReference type="SUPFAM" id="SSF47769">
    <property type="entry name" value="SAM/Pointed domain"/>
    <property type="match status" value="2"/>
</dbReference>
<feature type="compositionally biased region" description="Low complexity" evidence="5">
    <location>
        <begin position="1435"/>
        <end position="1444"/>
    </location>
</feature>
<dbReference type="Pfam" id="PF00536">
    <property type="entry name" value="SAM_1"/>
    <property type="match status" value="2"/>
</dbReference>
<feature type="compositionally biased region" description="Low complexity" evidence="5">
    <location>
        <begin position="1014"/>
        <end position="1030"/>
    </location>
</feature>
<feature type="domain" description="SH3" evidence="6">
    <location>
        <begin position="42"/>
        <end position="107"/>
    </location>
</feature>
<feature type="compositionally biased region" description="Polar residues" evidence="5">
    <location>
        <begin position="1069"/>
        <end position="1081"/>
    </location>
</feature>
<feature type="region of interest" description="Disordered" evidence="5">
    <location>
        <begin position="1251"/>
        <end position="1369"/>
    </location>
</feature>
<dbReference type="Pfam" id="PF07653">
    <property type="entry name" value="SH3_2"/>
    <property type="match status" value="1"/>
</dbReference>
<feature type="region of interest" description="Disordered" evidence="5">
    <location>
        <begin position="404"/>
        <end position="440"/>
    </location>
</feature>
<feature type="region of interest" description="Disordered" evidence="5">
    <location>
        <begin position="1385"/>
        <end position="1523"/>
    </location>
</feature>
<keyword evidence="2" id="KW-0677">Repeat</keyword>
<evidence type="ECO:0000256" key="1">
    <source>
        <dbReference type="ARBA" id="ARBA00022443"/>
    </source>
</evidence>
<dbReference type="InterPro" id="IPR001452">
    <property type="entry name" value="SH3_domain"/>
</dbReference>
<feature type="compositionally biased region" description="Low complexity" evidence="5">
    <location>
        <begin position="966"/>
        <end position="992"/>
    </location>
</feature>
<feature type="compositionally biased region" description="Low complexity" evidence="5">
    <location>
        <begin position="163"/>
        <end position="196"/>
    </location>
</feature>
<dbReference type="CDD" id="cd09497">
    <property type="entry name" value="SAM_caskin1_2_repeat1"/>
    <property type="match status" value="1"/>
</dbReference>